<dbReference type="AlphaFoldDB" id="A0A7G9GDD1"/>
<organism evidence="2 3">
    <name type="scientific">Wansuia hejianensis</name>
    <dbReference type="NCBI Taxonomy" id="2763667"/>
    <lineage>
        <taxon>Bacteria</taxon>
        <taxon>Bacillati</taxon>
        <taxon>Bacillota</taxon>
        <taxon>Clostridia</taxon>
        <taxon>Lachnospirales</taxon>
        <taxon>Lachnospiraceae</taxon>
        <taxon>Wansuia</taxon>
    </lineage>
</organism>
<evidence type="ECO:0000259" key="1">
    <source>
        <dbReference type="Pfam" id="PF01261"/>
    </source>
</evidence>
<evidence type="ECO:0000313" key="2">
    <source>
        <dbReference type="EMBL" id="QNM08813.1"/>
    </source>
</evidence>
<dbReference type="InterPro" id="IPR013022">
    <property type="entry name" value="Xyl_isomerase-like_TIM-brl"/>
</dbReference>
<reference evidence="2 3" key="1">
    <citation type="submission" date="2020-08" db="EMBL/GenBank/DDBJ databases">
        <authorList>
            <person name="Liu C."/>
            <person name="Sun Q."/>
        </authorList>
    </citation>
    <scope>NUCLEOTIDE SEQUENCE [LARGE SCALE GENOMIC DNA]</scope>
    <source>
        <strain evidence="2 3">NSJ-29</strain>
    </source>
</reference>
<accession>A0A7G9GDD1</accession>
<dbReference type="Gene3D" id="3.20.20.150">
    <property type="entry name" value="Divalent-metal-dependent TIM barrel enzymes"/>
    <property type="match status" value="1"/>
</dbReference>
<name>A0A7G9GDD1_9FIRM</name>
<dbReference type="Proteomes" id="UP000515860">
    <property type="component" value="Chromosome"/>
</dbReference>
<gene>
    <name evidence="2" type="ORF">H9Q79_00390</name>
</gene>
<dbReference type="EMBL" id="CP060635">
    <property type="protein sequence ID" value="QNM08813.1"/>
    <property type="molecule type" value="Genomic_DNA"/>
</dbReference>
<dbReference type="PANTHER" id="PTHR12110">
    <property type="entry name" value="HYDROXYPYRUVATE ISOMERASE"/>
    <property type="match status" value="1"/>
</dbReference>
<dbReference type="SUPFAM" id="SSF51658">
    <property type="entry name" value="Xylose isomerase-like"/>
    <property type="match status" value="1"/>
</dbReference>
<dbReference type="KEGG" id="whj:H9Q79_00390"/>
<dbReference type="InterPro" id="IPR050312">
    <property type="entry name" value="IolE/XylAMocC-like"/>
</dbReference>
<dbReference type="InterPro" id="IPR036237">
    <property type="entry name" value="Xyl_isomerase-like_sf"/>
</dbReference>
<proteinExistence type="predicted"/>
<feature type="domain" description="Xylose isomerase-like TIM barrel" evidence="1">
    <location>
        <begin position="39"/>
        <end position="268"/>
    </location>
</feature>
<keyword evidence="3" id="KW-1185">Reference proteome</keyword>
<evidence type="ECO:0000313" key="3">
    <source>
        <dbReference type="Proteomes" id="UP000515860"/>
    </source>
</evidence>
<dbReference type="Pfam" id="PF01261">
    <property type="entry name" value="AP_endonuc_2"/>
    <property type="match status" value="1"/>
</dbReference>
<dbReference type="RefSeq" id="WP_249328953.1">
    <property type="nucleotide sequence ID" value="NZ_CP060635.1"/>
</dbReference>
<protein>
    <submittedName>
        <fullName evidence="2">TIM barrel protein</fullName>
    </submittedName>
</protein>
<dbReference type="PANTHER" id="PTHR12110:SF41">
    <property type="entry name" value="INOSOSE DEHYDRATASE"/>
    <property type="match status" value="1"/>
</dbReference>
<sequence length="272" mass="29434">MVKLGYMTNAFGPLVGTGGGVTCMKDVGYLTMGSDEDAVRAIASKGYSCIEIFEGNITNYENNPQELLDICGKYGVSILGICVGCHFIYQDALEDELYKVNRISALAKKLGAKHIAFCGGAIRGKGIQEGDYELLAAGMNEAAKIVRSHGLIANFHPHLGSLAENPEQIDRLFALTDISFCPDTAHLAAGGGDPLEIIRKYYDRIQYVHLKDLSAEGEFVPLGRGTLDLEGVINFLKEKGYSGDWLVECDGYSGDPEEAAGISYEYLKGKLI</sequence>